<evidence type="ECO:0000256" key="3">
    <source>
        <dbReference type="ARBA" id="ARBA00022833"/>
    </source>
</evidence>
<evidence type="ECO:0000313" key="6">
    <source>
        <dbReference type="EMBL" id="PIR84523.1"/>
    </source>
</evidence>
<organism evidence="6 7">
    <name type="scientific">Candidatus Kaiserbacteria bacterium CG10_big_fil_rev_8_21_14_0_10_47_16</name>
    <dbReference type="NCBI Taxonomy" id="1974608"/>
    <lineage>
        <taxon>Bacteria</taxon>
        <taxon>Candidatus Kaiseribacteriota</taxon>
    </lineage>
</organism>
<name>A0A2H0UDM1_9BACT</name>
<dbReference type="PROSITE" id="PS51128">
    <property type="entry name" value="ZF_DKSA_2"/>
    <property type="match status" value="1"/>
</dbReference>
<sequence length="125" mass="13926">MIDTQKYKTQLEELLAELTADLTEIGIHDPKNTENWIETTKDLGTSNADPLDVADRTEEWDERKATVAVLETRYNNITHALANIEAGTYGVCEIGGEEIETDRLDANPAARTCKAHIEEEANLPN</sequence>
<accession>A0A2H0UDM1</accession>
<evidence type="ECO:0000313" key="7">
    <source>
        <dbReference type="Proteomes" id="UP000229344"/>
    </source>
</evidence>
<dbReference type="AlphaFoldDB" id="A0A2H0UDM1"/>
<dbReference type="Proteomes" id="UP000229344">
    <property type="component" value="Unassembled WGS sequence"/>
</dbReference>
<keyword evidence="2" id="KW-0863">Zinc-finger</keyword>
<evidence type="ECO:0000259" key="5">
    <source>
        <dbReference type="Pfam" id="PF01258"/>
    </source>
</evidence>
<evidence type="ECO:0000256" key="4">
    <source>
        <dbReference type="PROSITE-ProRule" id="PRU00510"/>
    </source>
</evidence>
<evidence type="ECO:0000256" key="1">
    <source>
        <dbReference type="ARBA" id="ARBA00022723"/>
    </source>
</evidence>
<dbReference type="InterPro" id="IPR000962">
    <property type="entry name" value="Znf_DskA_TraR"/>
</dbReference>
<evidence type="ECO:0000256" key="2">
    <source>
        <dbReference type="ARBA" id="ARBA00022771"/>
    </source>
</evidence>
<dbReference type="SUPFAM" id="SSF109635">
    <property type="entry name" value="DnaK suppressor protein DksA, alpha-hairpin domain"/>
    <property type="match status" value="1"/>
</dbReference>
<comment type="caution">
    <text evidence="4">Lacks conserved residue(s) required for the propagation of feature annotation.</text>
</comment>
<keyword evidence="3" id="KW-0862">Zinc</keyword>
<proteinExistence type="predicted"/>
<dbReference type="GO" id="GO:0008270">
    <property type="term" value="F:zinc ion binding"/>
    <property type="evidence" value="ECO:0007669"/>
    <property type="project" value="UniProtKB-KW"/>
</dbReference>
<keyword evidence="1" id="KW-0479">Metal-binding</keyword>
<dbReference type="PANTHER" id="PTHR33823:SF4">
    <property type="entry name" value="GENERAL STRESS PROTEIN 16O"/>
    <property type="match status" value="1"/>
</dbReference>
<dbReference type="InterPro" id="IPR037187">
    <property type="entry name" value="DnaK_N"/>
</dbReference>
<dbReference type="Pfam" id="PF01258">
    <property type="entry name" value="zf-dskA_traR"/>
    <property type="match status" value="1"/>
</dbReference>
<dbReference type="EMBL" id="PFBI01000006">
    <property type="protein sequence ID" value="PIR84523.1"/>
    <property type="molecule type" value="Genomic_DNA"/>
</dbReference>
<comment type="caution">
    <text evidence="6">The sequence shown here is derived from an EMBL/GenBank/DDBJ whole genome shotgun (WGS) entry which is preliminary data.</text>
</comment>
<gene>
    <name evidence="6" type="ORF">COU16_03020</name>
</gene>
<reference evidence="7" key="1">
    <citation type="submission" date="2017-09" db="EMBL/GenBank/DDBJ databases">
        <title>Depth-based differentiation of microbial function through sediment-hosted aquifers and enrichment of novel symbionts in the deep terrestrial subsurface.</title>
        <authorList>
            <person name="Probst A.J."/>
            <person name="Ladd B."/>
            <person name="Jarett J.K."/>
            <person name="Geller-Mcgrath D.E."/>
            <person name="Sieber C.M.K."/>
            <person name="Emerson J.B."/>
            <person name="Anantharaman K."/>
            <person name="Thomas B.C."/>
            <person name="Malmstrom R."/>
            <person name="Stieglmeier M."/>
            <person name="Klingl A."/>
            <person name="Woyke T."/>
            <person name="Ryan C.M."/>
            <person name="Banfield J.F."/>
        </authorList>
    </citation>
    <scope>NUCLEOTIDE SEQUENCE [LARGE SCALE GENOMIC DNA]</scope>
</reference>
<dbReference type="PANTHER" id="PTHR33823">
    <property type="entry name" value="RNA POLYMERASE-BINDING TRANSCRIPTION FACTOR DKSA-RELATED"/>
    <property type="match status" value="1"/>
</dbReference>
<dbReference type="Gene3D" id="1.20.120.910">
    <property type="entry name" value="DksA, coiled-coil domain"/>
    <property type="match status" value="1"/>
</dbReference>
<feature type="domain" description="Zinc finger DksA/TraR C4-type" evidence="5">
    <location>
        <begin position="87"/>
        <end position="114"/>
    </location>
</feature>
<protein>
    <recommendedName>
        <fullName evidence="5">Zinc finger DksA/TraR C4-type domain-containing protein</fullName>
    </recommendedName>
</protein>